<dbReference type="InterPro" id="IPR058548">
    <property type="entry name" value="MlaB-like_STAS"/>
</dbReference>
<dbReference type="InterPro" id="IPR036513">
    <property type="entry name" value="STAS_dom_sf"/>
</dbReference>
<evidence type="ECO:0000259" key="1">
    <source>
        <dbReference type="PROSITE" id="PS50801"/>
    </source>
</evidence>
<dbReference type="AlphaFoldDB" id="A0A6H9YMU3"/>
<dbReference type="SUPFAM" id="SSF52091">
    <property type="entry name" value="SpoIIaa-like"/>
    <property type="match status" value="1"/>
</dbReference>
<accession>A0A6H9YMU3</accession>
<dbReference type="Pfam" id="PF13466">
    <property type="entry name" value="STAS_2"/>
    <property type="match status" value="1"/>
</dbReference>
<dbReference type="PROSITE" id="PS50801">
    <property type="entry name" value="STAS"/>
    <property type="match status" value="1"/>
</dbReference>
<dbReference type="Pfam" id="PF14417">
    <property type="entry name" value="MEDS"/>
    <property type="match status" value="1"/>
</dbReference>
<dbReference type="OrthoDB" id="116243at2"/>
<dbReference type="InterPro" id="IPR002645">
    <property type="entry name" value="STAS_dom"/>
</dbReference>
<comment type="caution">
    <text evidence="2">The sequence shown here is derived from an EMBL/GenBank/DDBJ whole genome shotgun (WGS) entry which is preliminary data.</text>
</comment>
<protein>
    <submittedName>
        <fullName evidence="2">STAS domain-containing protein</fullName>
    </submittedName>
</protein>
<dbReference type="Gene3D" id="3.30.750.24">
    <property type="entry name" value="STAS domain"/>
    <property type="match status" value="1"/>
</dbReference>
<evidence type="ECO:0000313" key="3">
    <source>
        <dbReference type="Proteomes" id="UP000468735"/>
    </source>
</evidence>
<evidence type="ECO:0000313" key="2">
    <source>
        <dbReference type="EMBL" id="KAB2346014.1"/>
    </source>
</evidence>
<reference evidence="2 3" key="1">
    <citation type="submission" date="2019-09" db="EMBL/GenBank/DDBJ databases">
        <title>Actinomadura physcomitrii sp. nov., a novel actinomycete isolated from moss [Physcomitrium sphaericum (Ludw) Fuernr].</title>
        <authorList>
            <person name="Zhuang X."/>
            <person name="Liu C."/>
        </authorList>
    </citation>
    <scope>NUCLEOTIDE SEQUENCE [LARGE SCALE GENOMIC DNA]</scope>
    <source>
        <strain evidence="2 3">HMC1</strain>
    </source>
</reference>
<dbReference type="RefSeq" id="WP_151564071.1">
    <property type="nucleotide sequence ID" value="NZ_WBMT01000012.1"/>
</dbReference>
<name>A0A6H9YMU3_9ACTN</name>
<dbReference type="CDD" id="cd07043">
    <property type="entry name" value="STAS_anti-anti-sigma_factors"/>
    <property type="match status" value="1"/>
</dbReference>
<organism evidence="2 3">
    <name type="scientific">Actinomadura rudentiformis</name>
    <dbReference type="NCBI Taxonomy" id="359158"/>
    <lineage>
        <taxon>Bacteria</taxon>
        <taxon>Bacillati</taxon>
        <taxon>Actinomycetota</taxon>
        <taxon>Actinomycetes</taxon>
        <taxon>Streptosporangiales</taxon>
        <taxon>Thermomonosporaceae</taxon>
        <taxon>Actinomadura</taxon>
    </lineage>
</organism>
<gene>
    <name evidence="2" type="ORF">F8566_25195</name>
</gene>
<sequence>MDSWFQAERSVNAIRPGDHAWLAFSGEEERAHIIGDFVYDGLATEEKVVYVTDAPPDRLPGVRPRHGIELRSYTDTRQLRVIPREQACLSGRGRFDPDRMLRTLEREVDAAFDQGFRAVRLTTDFSWVLNEPGRSDLSQMLGCEHQFGEAVSPSTMAMAICQVDKHACPQDELVALRDTHEVLVEVNPEFDDGILRIVRTFEPHGLRVEGELDAARHAVFAEKLSLVTHERRRIHLDFSRLRFIDLGGLNLLAHHATGLPTDDGLVLDHLPADVENVIDMVGWHRLPGLARGQERPFPGAGGMAS</sequence>
<feature type="domain" description="STAS" evidence="1">
    <location>
        <begin position="206"/>
        <end position="252"/>
    </location>
</feature>
<dbReference type="InterPro" id="IPR025847">
    <property type="entry name" value="MEDS_domain"/>
</dbReference>
<dbReference type="Proteomes" id="UP000468735">
    <property type="component" value="Unassembled WGS sequence"/>
</dbReference>
<proteinExistence type="predicted"/>
<keyword evidence="3" id="KW-1185">Reference proteome</keyword>
<dbReference type="EMBL" id="WBMT01000012">
    <property type="protein sequence ID" value="KAB2346014.1"/>
    <property type="molecule type" value="Genomic_DNA"/>
</dbReference>